<dbReference type="OrthoDB" id="26424at2"/>
<dbReference type="EMBL" id="QNRJ01000011">
    <property type="protein sequence ID" value="RBP03000.1"/>
    <property type="molecule type" value="Genomic_DNA"/>
</dbReference>
<name>A0A366EMR4_9BACI</name>
<accession>A0A366EMR4</accession>
<dbReference type="Proteomes" id="UP000252118">
    <property type="component" value="Unassembled WGS sequence"/>
</dbReference>
<evidence type="ECO:0000313" key="2">
    <source>
        <dbReference type="Proteomes" id="UP000252118"/>
    </source>
</evidence>
<reference evidence="1 2" key="1">
    <citation type="submission" date="2018-06" db="EMBL/GenBank/DDBJ databases">
        <title>Freshwater and sediment microbial communities from various areas in North America, analyzing microbe dynamics in response to fracking.</title>
        <authorList>
            <person name="Lamendella R."/>
        </authorList>
    </citation>
    <scope>NUCLEOTIDE SEQUENCE [LARGE SCALE GENOMIC DNA]</scope>
    <source>
        <strain evidence="1 2">97B</strain>
    </source>
</reference>
<proteinExistence type="predicted"/>
<dbReference type="AlphaFoldDB" id="A0A366EMR4"/>
<organism evidence="1 2">
    <name type="scientific">Rossellomorea aquimaris</name>
    <dbReference type="NCBI Taxonomy" id="189382"/>
    <lineage>
        <taxon>Bacteria</taxon>
        <taxon>Bacillati</taxon>
        <taxon>Bacillota</taxon>
        <taxon>Bacilli</taxon>
        <taxon>Bacillales</taxon>
        <taxon>Bacillaceae</taxon>
        <taxon>Rossellomorea</taxon>
    </lineage>
</organism>
<evidence type="ECO:0000313" key="1">
    <source>
        <dbReference type="EMBL" id="RBP03000.1"/>
    </source>
</evidence>
<gene>
    <name evidence="1" type="ORF">DET59_11197</name>
</gene>
<dbReference type="RefSeq" id="WP_113970346.1">
    <property type="nucleotide sequence ID" value="NZ_QNRJ01000011.1"/>
</dbReference>
<protein>
    <submittedName>
        <fullName evidence="1">Uncharacterized protein</fullName>
    </submittedName>
</protein>
<sequence length="460" mass="53581">MTSTVKQPNLETLLSNLKKDELIRIIVDLADHEPGIEKGILFTYAPAEDEVKASKKLIREYINRYKRQNFISWNVVPNALQGADMTLGKARDKMAQGESETAAELCVAVMGPVVGMLQYADDSGGYIGDVMGESLMIIHEAVFLSAETKGEPEKDKLFSILLKEALHKRYDDWTDWRYGLLESSTILCDSAKRKDKLDQHLEQMITEVDKNEWGAKFEISSIKMLQLALIEQWNNEEEKMDFINENIRYDEFRKKAIDILLEKGEYSEVLALCEEGQQVDMAYRGLVAQWRKYMLLAYEGLGDTTKQKELMHEFIYAGEFSYYNPLKKLYTREEWPEVLNDLFETFENESHLSYTYLQILKEEQLNEKILGYTKRKYGSIMELYPELKKDYPEDVNELMISYIASEAEKSNDRKKYRKVCKHIKEYKKVFGSQFADGLIQELKQKYVKRPAFVDELGKIK</sequence>
<comment type="caution">
    <text evidence="1">The sequence shown here is derived from an EMBL/GenBank/DDBJ whole genome shotgun (WGS) entry which is preliminary data.</text>
</comment>